<comment type="caution">
    <text evidence="3">The sequence shown here is derived from an EMBL/GenBank/DDBJ whole genome shotgun (WGS) entry which is preliminary data.</text>
</comment>
<gene>
    <name evidence="3" type="ORF">ACFO8L_36625</name>
</gene>
<dbReference type="EMBL" id="JBHSFN010000035">
    <property type="protein sequence ID" value="MFC4591667.1"/>
    <property type="molecule type" value="Genomic_DNA"/>
</dbReference>
<evidence type="ECO:0000313" key="4">
    <source>
        <dbReference type="Proteomes" id="UP001595891"/>
    </source>
</evidence>
<evidence type="ECO:0000313" key="3">
    <source>
        <dbReference type="EMBL" id="MFC4591667.1"/>
    </source>
</evidence>
<name>A0ABV9ESS9_9ACTN</name>
<protein>
    <recommendedName>
        <fullName evidence="5">DUF1616 domain-containing protein</fullName>
    </recommendedName>
</protein>
<keyword evidence="2" id="KW-1133">Transmembrane helix</keyword>
<evidence type="ECO:0000256" key="2">
    <source>
        <dbReference type="SAM" id="Phobius"/>
    </source>
</evidence>
<accession>A0ABV9ESS9</accession>
<feature type="region of interest" description="Disordered" evidence="1">
    <location>
        <begin position="184"/>
        <end position="206"/>
    </location>
</feature>
<dbReference type="Proteomes" id="UP001595891">
    <property type="component" value="Unassembled WGS sequence"/>
</dbReference>
<evidence type="ECO:0000256" key="1">
    <source>
        <dbReference type="SAM" id="MobiDB-lite"/>
    </source>
</evidence>
<keyword evidence="2" id="KW-0812">Transmembrane</keyword>
<sequence>MYVSDQVGATIEPVAGLSSRLPAYKRAILVSTVLATVGLLLGAGWVWDRGLIVPVLPDTHGVGHPYKKNTGFVVTLWLTNRADHDVVLLGAGQDGRGLKLSAVQVNSPDALPELRLDRLRTTGFPATLGRDVTAELRLFYTVTDCSAVTAGPWPVPIRVRQWWGEMSVDLRPEIDTEFMDDAPAADGMNGKSRGWQRSLADQVCPT</sequence>
<keyword evidence="4" id="KW-1185">Reference proteome</keyword>
<feature type="transmembrane region" description="Helical" evidence="2">
    <location>
        <begin position="27"/>
        <end position="47"/>
    </location>
</feature>
<dbReference type="RefSeq" id="WP_262850396.1">
    <property type="nucleotide sequence ID" value="NZ_JANZYP010000103.1"/>
</dbReference>
<proteinExistence type="predicted"/>
<evidence type="ECO:0008006" key="5">
    <source>
        <dbReference type="Google" id="ProtNLM"/>
    </source>
</evidence>
<reference evidence="4" key="1">
    <citation type="journal article" date="2019" name="Int. J. Syst. Evol. Microbiol.">
        <title>The Global Catalogue of Microorganisms (GCM) 10K type strain sequencing project: providing services to taxonomists for standard genome sequencing and annotation.</title>
        <authorList>
            <consortium name="The Broad Institute Genomics Platform"/>
            <consortium name="The Broad Institute Genome Sequencing Center for Infectious Disease"/>
            <person name="Wu L."/>
            <person name="Ma J."/>
        </authorList>
    </citation>
    <scope>NUCLEOTIDE SEQUENCE [LARGE SCALE GENOMIC DNA]</scope>
    <source>
        <strain evidence="4">CCUG 49560</strain>
    </source>
</reference>
<keyword evidence="2" id="KW-0472">Membrane</keyword>
<organism evidence="3 4">
    <name type="scientific">Sphaerisporangium corydalis</name>
    <dbReference type="NCBI Taxonomy" id="1441875"/>
    <lineage>
        <taxon>Bacteria</taxon>
        <taxon>Bacillati</taxon>
        <taxon>Actinomycetota</taxon>
        <taxon>Actinomycetes</taxon>
        <taxon>Streptosporangiales</taxon>
        <taxon>Streptosporangiaceae</taxon>
        <taxon>Sphaerisporangium</taxon>
    </lineage>
</organism>